<name>A0A7W0CB59_9BACT</name>
<dbReference type="AlphaFoldDB" id="A0A7W0CB59"/>
<evidence type="ECO:0000313" key="4">
    <source>
        <dbReference type="Proteomes" id="UP000525298"/>
    </source>
</evidence>
<sequence length="135" mass="15062">MEYKLSFRQYHKALMKNKLMGLSCPRCGAVTCPPQMSCRSCTAYDLEITELSGRGKITTFTTITVAPEGRESEAPYIVVLVELEEGPWIMGNLYDLDPSRADLSLIGKQVELGCRVFPGDRYSDGPMARPAFRFA</sequence>
<dbReference type="InterPro" id="IPR052513">
    <property type="entry name" value="Thioester_dehydratase-like"/>
</dbReference>
<evidence type="ECO:0000259" key="2">
    <source>
        <dbReference type="Pfam" id="PF12172"/>
    </source>
</evidence>
<accession>A0A7W0CB59</accession>
<dbReference type="Gene3D" id="6.10.30.10">
    <property type="match status" value="1"/>
</dbReference>
<evidence type="ECO:0000259" key="1">
    <source>
        <dbReference type="Pfam" id="PF01796"/>
    </source>
</evidence>
<dbReference type="InterPro" id="IPR012340">
    <property type="entry name" value="NA-bd_OB-fold"/>
</dbReference>
<dbReference type="PANTHER" id="PTHR34075">
    <property type="entry name" value="BLR3430 PROTEIN"/>
    <property type="match status" value="1"/>
</dbReference>
<dbReference type="PANTHER" id="PTHR34075:SF5">
    <property type="entry name" value="BLR3430 PROTEIN"/>
    <property type="match status" value="1"/>
</dbReference>
<gene>
    <name evidence="3" type="ORF">HNR65_002875</name>
</gene>
<organism evidence="3 4">
    <name type="scientific">Desulfosalsimonas propionicica</name>
    <dbReference type="NCBI Taxonomy" id="332175"/>
    <lineage>
        <taxon>Bacteria</taxon>
        <taxon>Pseudomonadati</taxon>
        <taxon>Thermodesulfobacteriota</taxon>
        <taxon>Desulfobacteria</taxon>
        <taxon>Desulfobacterales</taxon>
        <taxon>Desulfosalsimonadaceae</taxon>
        <taxon>Desulfosalsimonas</taxon>
    </lineage>
</organism>
<feature type="domain" description="ChsH2 C-terminal OB-fold" evidence="1">
    <location>
        <begin position="50"/>
        <end position="112"/>
    </location>
</feature>
<dbReference type="InterPro" id="IPR022002">
    <property type="entry name" value="ChsH2_Znr"/>
</dbReference>
<dbReference type="Pfam" id="PF12172">
    <property type="entry name" value="zf-ChsH2"/>
    <property type="match status" value="1"/>
</dbReference>
<dbReference type="SUPFAM" id="SSF50249">
    <property type="entry name" value="Nucleic acid-binding proteins"/>
    <property type="match status" value="1"/>
</dbReference>
<dbReference type="RefSeq" id="WP_181552156.1">
    <property type="nucleotide sequence ID" value="NZ_JACDUS010000010.1"/>
</dbReference>
<evidence type="ECO:0000313" key="3">
    <source>
        <dbReference type="EMBL" id="MBA2882523.1"/>
    </source>
</evidence>
<dbReference type="Pfam" id="PF01796">
    <property type="entry name" value="OB_ChsH2_C"/>
    <property type="match status" value="1"/>
</dbReference>
<dbReference type="InterPro" id="IPR002878">
    <property type="entry name" value="ChsH2_C"/>
</dbReference>
<protein>
    <recommendedName>
        <fullName evidence="5">Nucleic acid-binding protein</fullName>
    </recommendedName>
</protein>
<proteinExistence type="predicted"/>
<evidence type="ECO:0008006" key="5">
    <source>
        <dbReference type="Google" id="ProtNLM"/>
    </source>
</evidence>
<feature type="domain" description="ChsH2 rubredoxin-like zinc ribbon" evidence="2">
    <location>
        <begin position="12"/>
        <end position="41"/>
    </location>
</feature>
<comment type="caution">
    <text evidence="3">The sequence shown here is derived from an EMBL/GenBank/DDBJ whole genome shotgun (WGS) entry which is preliminary data.</text>
</comment>
<keyword evidence="4" id="KW-1185">Reference proteome</keyword>
<dbReference type="EMBL" id="JACDUS010000010">
    <property type="protein sequence ID" value="MBA2882523.1"/>
    <property type="molecule type" value="Genomic_DNA"/>
</dbReference>
<dbReference type="Proteomes" id="UP000525298">
    <property type="component" value="Unassembled WGS sequence"/>
</dbReference>
<reference evidence="3 4" key="1">
    <citation type="submission" date="2020-07" db="EMBL/GenBank/DDBJ databases">
        <title>Genomic Encyclopedia of Type Strains, Phase IV (KMG-IV): sequencing the most valuable type-strain genomes for metagenomic binning, comparative biology and taxonomic classification.</title>
        <authorList>
            <person name="Goeker M."/>
        </authorList>
    </citation>
    <scope>NUCLEOTIDE SEQUENCE [LARGE SCALE GENOMIC DNA]</scope>
    <source>
        <strain evidence="3 4">DSM 17721</strain>
    </source>
</reference>